<evidence type="ECO:0000256" key="2">
    <source>
        <dbReference type="SAM" id="MobiDB-lite"/>
    </source>
</evidence>
<dbReference type="KEGG" id="sla:SERLADRAFT_478501"/>
<evidence type="ECO:0000313" key="4">
    <source>
        <dbReference type="Proteomes" id="UP000008064"/>
    </source>
</evidence>
<dbReference type="HOGENOM" id="CLU_577662_0_0_1"/>
<sequence>MKNFTTLAWKYNNISHKRVLDQMDHQNVAADTGIQATEESLQPTRVHDTAPRQRTTADDRTSMIKHDSQQVSLMVQPTQGERPELSSGPEKSFFAAFGSPAVGDLPFTRSQTEPPTRNLAEALNLLNVKSEEIERLERALAQERSKFTKLQGEVGTLKSKNTTMEDSIMQTDEHQEQSLSESMDLTFARAQWDLEKSTWAKERSTWEMERAGWDAIRAAWDVEREKLKSEHTELTTSVATLTSSADSLNDARASAEKDRDFFREQYSQASGYVSSVRAENAELERRATIAEGQARDGIAMYKGLFETQIKTLKGDVSRWKGIAELLQEKDQRTNDEIRRRAGEEPELREQCERLQGHLEAFEGAYRRLSGAHRQGRLARHKLDKKVMRLRKEKAVLQIQLENMGNAIKKGLARSLEEDFTTMADASLREDEDEDMYTCMWRIDGGVEQCPESFDCIKDMEGHMVLAGHIQGPSE</sequence>
<feature type="coiled-coil region" evidence="1">
    <location>
        <begin position="245"/>
        <end position="293"/>
    </location>
</feature>
<proteinExistence type="predicted"/>
<feature type="region of interest" description="Disordered" evidence="2">
    <location>
        <begin position="35"/>
        <end position="62"/>
    </location>
</feature>
<dbReference type="RefSeq" id="XP_007323393.1">
    <property type="nucleotide sequence ID" value="XM_007323331.1"/>
</dbReference>
<organism evidence="4">
    <name type="scientific">Serpula lacrymans var. lacrymans (strain S7.9)</name>
    <name type="common">Dry rot fungus</name>
    <dbReference type="NCBI Taxonomy" id="578457"/>
    <lineage>
        <taxon>Eukaryota</taxon>
        <taxon>Fungi</taxon>
        <taxon>Dikarya</taxon>
        <taxon>Basidiomycota</taxon>
        <taxon>Agaricomycotina</taxon>
        <taxon>Agaricomycetes</taxon>
        <taxon>Agaricomycetidae</taxon>
        <taxon>Boletales</taxon>
        <taxon>Coniophorineae</taxon>
        <taxon>Serpulaceae</taxon>
        <taxon>Serpula</taxon>
    </lineage>
</organism>
<evidence type="ECO:0000256" key="1">
    <source>
        <dbReference type="SAM" id="Coils"/>
    </source>
</evidence>
<dbReference type="OrthoDB" id="3647690at2759"/>
<accession>F8P9W0</accession>
<dbReference type="GeneID" id="18821181"/>
<dbReference type="Proteomes" id="UP000008064">
    <property type="component" value="Unassembled WGS sequence"/>
</dbReference>
<protein>
    <recommendedName>
        <fullName evidence="5">C2H2-type domain-containing protein</fullName>
    </recommendedName>
</protein>
<feature type="compositionally biased region" description="Basic and acidic residues" evidence="2">
    <location>
        <begin position="45"/>
        <end position="62"/>
    </location>
</feature>
<reference evidence="4" key="1">
    <citation type="journal article" date="2011" name="Science">
        <title>The plant cell wall-decomposing machinery underlies the functional diversity of forest fungi.</title>
        <authorList>
            <person name="Eastwood D.C."/>
            <person name="Floudas D."/>
            <person name="Binder M."/>
            <person name="Majcherczyk A."/>
            <person name="Schneider P."/>
            <person name="Aerts A."/>
            <person name="Asiegbu F.O."/>
            <person name="Baker S.E."/>
            <person name="Barry K."/>
            <person name="Bendiksby M."/>
            <person name="Blumentritt M."/>
            <person name="Coutinho P.M."/>
            <person name="Cullen D."/>
            <person name="de Vries R.P."/>
            <person name="Gathman A."/>
            <person name="Goodell B."/>
            <person name="Henrissat B."/>
            <person name="Ihrmark K."/>
            <person name="Kauserud H."/>
            <person name="Kohler A."/>
            <person name="LaButti K."/>
            <person name="Lapidus A."/>
            <person name="Lavin J.L."/>
            <person name="Lee Y.-H."/>
            <person name="Lindquist E."/>
            <person name="Lilly W."/>
            <person name="Lucas S."/>
            <person name="Morin E."/>
            <person name="Murat C."/>
            <person name="Oguiza J.A."/>
            <person name="Park J."/>
            <person name="Pisabarro A.G."/>
            <person name="Riley R."/>
            <person name="Rosling A."/>
            <person name="Salamov A."/>
            <person name="Schmidt O."/>
            <person name="Schmutz J."/>
            <person name="Skrede I."/>
            <person name="Stenlid J."/>
            <person name="Wiebenga A."/>
            <person name="Xie X."/>
            <person name="Kuees U."/>
            <person name="Hibbett D.S."/>
            <person name="Hoffmeister D."/>
            <person name="Hoegberg N."/>
            <person name="Martin F."/>
            <person name="Grigoriev I.V."/>
            <person name="Watkinson S.C."/>
        </authorList>
    </citation>
    <scope>NUCLEOTIDE SEQUENCE [LARGE SCALE GENOMIC DNA]</scope>
    <source>
        <strain evidence="4">S7.9</strain>
    </source>
</reference>
<dbReference type="AlphaFoldDB" id="F8P9W0"/>
<feature type="coiled-coil region" evidence="1">
    <location>
        <begin position="379"/>
        <end position="406"/>
    </location>
</feature>
<name>F8P9W0_SERL9</name>
<gene>
    <name evidence="3" type="ORF">SERLADRAFT_478501</name>
</gene>
<evidence type="ECO:0000313" key="3">
    <source>
        <dbReference type="EMBL" id="EGO19958.1"/>
    </source>
</evidence>
<evidence type="ECO:0008006" key="5">
    <source>
        <dbReference type="Google" id="ProtNLM"/>
    </source>
</evidence>
<keyword evidence="1" id="KW-0175">Coiled coil</keyword>
<feature type="coiled-coil region" evidence="1">
    <location>
        <begin position="119"/>
        <end position="153"/>
    </location>
</feature>
<dbReference type="EMBL" id="GL945442">
    <property type="protein sequence ID" value="EGO19958.1"/>
    <property type="molecule type" value="Genomic_DNA"/>
</dbReference>